<reference evidence="3 4" key="1">
    <citation type="submission" date="2020-08" db="EMBL/GenBank/DDBJ databases">
        <authorList>
            <person name="Ren C."/>
            <person name="Gu Y."/>
            <person name="Xu Y."/>
        </authorList>
    </citation>
    <scope>NUCLEOTIDE SEQUENCE [LARGE SCALE GENOMIC DNA]</scope>
    <source>
        <strain evidence="3 4">LBM18003</strain>
    </source>
</reference>
<dbReference type="GO" id="GO:0030288">
    <property type="term" value="C:outer membrane-bounded periplasmic space"/>
    <property type="evidence" value="ECO:0007669"/>
    <property type="project" value="TreeGrafter"/>
</dbReference>
<organism evidence="3 4">
    <name type="scientific">Caproicibacterium amylolyticum</name>
    <dbReference type="NCBI Taxonomy" id="2766537"/>
    <lineage>
        <taxon>Bacteria</taxon>
        <taxon>Bacillati</taxon>
        <taxon>Bacillota</taxon>
        <taxon>Clostridia</taxon>
        <taxon>Eubacteriales</taxon>
        <taxon>Oscillospiraceae</taxon>
        <taxon>Caproicibacterium</taxon>
    </lineage>
</organism>
<accession>A0A7G9WJE2</accession>
<gene>
    <name evidence="3" type="ORF">H6X83_03990</name>
</gene>
<dbReference type="Gene3D" id="3.40.630.40">
    <property type="entry name" value="Zn-dependent exopeptidases"/>
    <property type="match status" value="1"/>
</dbReference>
<name>A0A7G9WJE2_9FIRM</name>
<evidence type="ECO:0000256" key="1">
    <source>
        <dbReference type="ARBA" id="ARBA00022801"/>
    </source>
</evidence>
<evidence type="ECO:0000313" key="3">
    <source>
        <dbReference type="EMBL" id="QNO18804.1"/>
    </source>
</evidence>
<dbReference type="SMART" id="SM00646">
    <property type="entry name" value="Ami_3"/>
    <property type="match status" value="1"/>
</dbReference>
<dbReference type="CDD" id="cd02696">
    <property type="entry name" value="MurNAc-LAA"/>
    <property type="match status" value="1"/>
</dbReference>
<feature type="domain" description="MurNAc-LAA" evidence="2">
    <location>
        <begin position="69"/>
        <end position="181"/>
    </location>
</feature>
<evidence type="ECO:0000313" key="4">
    <source>
        <dbReference type="Proteomes" id="UP000516046"/>
    </source>
</evidence>
<dbReference type="GO" id="GO:0009253">
    <property type="term" value="P:peptidoglycan catabolic process"/>
    <property type="evidence" value="ECO:0007669"/>
    <property type="project" value="InterPro"/>
</dbReference>
<dbReference type="Proteomes" id="UP000516046">
    <property type="component" value="Chromosome"/>
</dbReference>
<protein>
    <submittedName>
        <fullName evidence="3">N-acetylmuramoyl-L-alanine amidase</fullName>
    </submittedName>
</protein>
<dbReference type="KEGG" id="caml:H6X83_03990"/>
<dbReference type="InterPro" id="IPR050695">
    <property type="entry name" value="N-acetylmuramoyl_amidase_3"/>
</dbReference>
<dbReference type="EMBL" id="CP060696">
    <property type="protein sequence ID" value="QNO18804.1"/>
    <property type="molecule type" value="Genomic_DNA"/>
</dbReference>
<dbReference type="Pfam" id="PF01520">
    <property type="entry name" value="Amidase_3"/>
    <property type="match status" value="1"/>
</dbReference>
<dbReference type="InterPro" id="IPR002508">
    <property type="entry name" value="MurNAc-LAA_cat"/>
</dbReference>
<dbReference type="PANTHER" id="PTHR30404:SF0">
    <property type="entry name" value="N-ACETYLMURAMOYL-L-ALANINE AMIDASE AMIC"/>
    <property type="match status" value="1"/>
</dbReference>
<sequence length="289" mass="30540">MAKVYLDPGHGGYDSGAVGCGKKESDCALDVAKRVCALLPSKYFDCKMSRTSNHTPNDSNPSADLSRRANEANAWGADVFVSIHLNAGGGHGVETYRSVAGGKSTTLATDIQQAVQSTTGMPAHGEPVKTKIGDGGRDRICVIRETNMPACLVECGFIDNPADMDGWNADKYAAGIYNGICKYFGINSAAPVQHPPVHTAPLKYAPDSSPLVSDTTTDVSISVGKSYTFKVYCESGCPPVHAFNGDIVDVSAEQDGTNRLGYLIKLTGKKRGSAGIGTSNRRIFDVKVV</sequence>
<proteinExistence type="predicted"/>
<keyword evidence="1" id="KW-0378">Hydrolase</keyword>
<dbReference type="GO" id="GO:0008745">
    <property type="term" value="F:N-acetylmuramoyl-L-alanine amidase activity"/>
    <property type="evidence" value="ECO:0007669"/>
    <property type="project" value="InterPro"/>
</dbReference>
<evidence type="ECO:0000259" key="2">
    <source>
        <dbReference type="SMART" id="SM00646"/>
    </source>
</evidence>
<dbReference type="AlphaFoldDB" id="A0A7G9WJE2"/>
<keyword evidence="4" id="KW-1185">Reference proteome</keyword>
<dbReference type="SUPFAM" id="SSF53187">
    <property type="entry name" value="Zn-dependent exopeptidases"/>
    <property type="match status" value="1"/>
</dbReference>
<dbReference type="PANTHER" id="PTHR30404">
    <property type="entry name" value="N-ACETYLMURAMOYL-L-ALANINE AMIDASE"/>
    <property type="match status" value="1"/>
</dbReference>
<dbReference type="RefSeq" id="WP_212507871.1">
    <property type="nucleotide sequence ID" value="NZ_CP060696.1"/>
</dbReference>